<name>A0A2T3ZAI8_TRIA4</name>
<evidence type="ECO:0000313" key="3">
    <source>
        <dbReference type="Proteomes" id="UP000240493"/>
    </source>
</evidence>
<dbReference type="PROSITE" id="PS50231">
    <property type="entry name" value="RICIN_B_LECTIN"/>
    <property type="match status" value="1"/>
</dbReference>
<evidence type="ECO:0000259" key="1">
    <source>
        <dbReference type="Pfam" id="PF14200"/>
    </source>
</evidence>
<gene>
    <name evidence="2" type="ORF">M441DRAFT_68837</name>
</gene>
<dbReference type="InterPro" id="IPR035992">
    <property type="entry name" value="Ricin_B-like_lectins"/>
</dbReference>
<dbReference type="Pfam" id="PF14200">
    <property type="entry name" value="RicinB_lectin_2"/>
    <property type="match status" value="1"/>
</dbReference>
<keyword evidence="3" id="KW-1185">Reference proteome</keyword>
<feature type="domain" description="Ricin B lectin" evidence="1">
    <location>
        <begin position="47"/>
        <end position="138"/>
    </location>
</feature>
<dbReference type="EMBL" id="KZ679261">
    <property type="protein sequence ID" value="PTB41829.1"/>
    <property type="molecule type" value="Genomic_DNA"/>
</dbReference>
<dbReference type="SUPFAM" id="SSF50370">
    <property type="entry name" value="Ricin B-like lectins"/>
    <property type="match status" value="1"/>
</dbReference>
<protein>
    <submittedName>
        <fullName evidence="2">Carbohydrate-binding module family 13 protein</fullName>
    </submittedName>
</protein>
<evidence type="ECO:0000313" key="2">
    <source>
        <dbReference type="EMBL" id="PTB41829.1"/>
    </source>
</evidence>
<dbReference type="OrthoDB" id="4880086at2759"/>
<sequence>MTLLDGIYIIVNTIPQNPVLDLGGVTGPLASPIAGVVGFTRQGGENTNQRWILTALRPGVYSLVSEFGDTWLTAPADGATLAQIESARYDPVYNETTRWKITELDNNGNCQIESVPFPGKVMDLEMASPRDGTRVILYPNNKTPNQIWKFIPLAIPLK</sequence>
<reference evidence="2 3" key="1">
    <citation type="submission" date="2016-07" db="EMBL/GenBank/DDBJ databases">
        <title>Multiple horizontal gene transfer events from other fungi enriched the ability of initially mycotrophic Trichoderma (Ascomycota) to feed on dead plant biomass.</title>
        <authorList>
            <consortium name="DOE Joint Genome Institute"/>
            <person name="Aerts A."/>
            <person name="Atanasova L."/>
            <person name="Chenthamara K."/>
            <person name="Zhang J."/>
            <person name="Grujic M."/>
            <person name="Henrissat B."/>
            <person name="Kuo A."/>
            <person name="Salamov A."/>
            <person name="Lipzen A."/>
            <person name="Labutti K."/>
            <person name="Barry K."/>
            <person name="Miao Y."/>
            <person name="Rahimi M.J."/>
            <person name="Shen Q."/>
            <person name="Grigoriev I.V."/>
            <person name="Kubicek C.P."/>
            <person name="Druzhinina I.S."/>
        </authorList>
    </citation>
    <scope>NUCLEOTIDE SEQUENCE [LARGE SCALE GENOMIC DNA]</scope>
    <source>
        <strain evidence="2 3">CBS 433.97</strain>
    </source>
</reference>
<dbReference type="AlphaFoldDB" id="A0A2T3ZAI8"/>
<accession>A0A2T3ZAI8</accession>
<dbReference type="CDD" id="cd00161">
    <property type="entry name" value="beta-trefoil_Ricin-like"/>
    <property type="match status" value="1"/>
</dbReference>
<dbReference type="InterPro" id="IPR000772">
    <property type="entry name" value="Ricin_B_lectin"/>
</dbReference>
<proteinExistence type="predicted"/>
<dbReference type="Proteomes" id="UP000240493">
    <property type="component" value="Unassembled WGS sequence"/>
</dbReference>
<organism evidence="2 3">
    <name type="scientific">Trichoderma asperellum (strain ATCC 204424 / CBS 433.97 / NBRC 101777)</name>
    <dbReference type="NCBI Taxonomy" id="1042311"/>
    <lineage>
        <taxon>Eukaryota</taxon>
        <taxon>Fungi</taxon>
        <taxon>Dikarya</taxon>
        <taxon>Ascomycota</taxon>
        <taxon>Pezizomycotina</taxon>
        <taxon>Sordariomycetes</taxon>
        <taxon>Hypocreomycetidae</taxon>
        <taxon>Hypocreales</taxon>
        <taxon>Hypocreaceae</taxon>
        <taxon>Trichoderma</taxon>
    </lineage>
</organism>
<dbReference type="Gene3D" id="2.80.10.50">
    <property type="match status" value="1"/>
</dbReference>